<dbReference type="EMBL" id="JXSQ01000013">
    <property type="protein sequence ID" value="KIP52286.1"/>
    <property type="molecule type" value="Genomic_DNA"/>
</dbReference>
<proteinExistence type="predicted"/>
<organism evidence="1 2">
    <name type="scientific">Leucobacter komagatae</name>
    <dbReference type="NCBI Taxonomy" id="55969"/>
    <lineage>
        <taxon>Bacteria</taxon>
        <taxon>Bacillati</taxon>
        <taxon>Actinomycetota</taxon>
        <taxon>Actinomycetes</taxon>
        <taxon>Micrococcales</taxon>
        <taxon>Microbacteriaceae</taxon>
        <taxon>Leucobacter</taxon>
    </lineage>
</organism>
<name>A0A0D0HXD0_9MICO</name>
<dbReference type="Gene3D" id="3.40.50.300">
    <property type="entry name" value="P-loop containing nucleotide triphosphate hydrolases"/>
    <property type="match status" value="2"/>
</dbReference>
<comment type="caution">
    <text evidence="1">The sequence shown here is derived from an EMBL/GenBank/DDBJ whole genome shotgun (WGS) entry which is preliminary data.</text>
</comment>
<protein>
    <recommendedName>
        <fullName evidence="3">ATP-binding protein</fullName>
    </recommendedName>
</protein>
<dbReference type="Pfam" id="PF13671">
    <property type="entry name" value="AAA_33"/>
    <property type="match status" value="1"/>
</dbReference>
<dbReference type="Proteomes" id="UP000032120">
    <property type="component" value="Unassembled WGS sequence"/>
</dbReference>
<dbReference type="InterPro" id="IPR027417">
    <property type="entry name" value="P-loop_NTPase"/>
</dbReference>
<keyword evidence="2" id="KW-1185">Reference proteome</keyword>
<gene>
    <name evidence="1" type="ORF">SD72_10165</name>
</gene>
<accession>A0A0D0HXD0</accession>
<dbReference type="AlphaFoldDB" id="A0A0D0HXD0"/>
<evidence type="ECO:0000313" key="2">
    <source>
        <dbReference type="Proteomes" id="UP000032120"/>
    </source>
</evidence>
<evidence type="ECO:0008006" key="3">
    <source>
        <dbReference type="Google" id="ProtNLM"/>
    </source>
</evidence>
<dbReference type="SUPFAM" id="SSF52540">
    <property type="entry name" value="P-loop containing nucleoside triphosphate hydrolases"/>
    <property type="match status" value="1"/>
</dbReference>
<sequence>MRLGGAAWPSVVFIEGRSGSGKTTLAEALAARLEQAGCARPQIVGMDELYPGWRGLAEGSASVAAMLSRGAYLRYDWYAERFTPEITLDRTAPIIVEGCGSLSAAALAAAREIGPAYAVWIECPTALRRERAIARDGETFLPHWDAWADQEAAHFAVSLPLARAHELVHVGAQA</sequence>
<reference evidence="1 2" key="1">
    <citation type="submission" date="2015-01" db="EMBL/GenBank/DDBJ databases">
        <title>Draft genome sequence of Leucobacter komagatae strain VKM ST2845.</title>
        <authorList>
            <person name="Karlyshev A.V."/>
            <person name="Kudryashova E.B."/>
        </authorList>
    </citation>
    <scope>NUCLEOTIDE SEQUENCE [LARGE SCALE GENOMIC DNA]</scope>
    <source>
        <strain evidence="1 2">VKM ST2845</strain>
    </source>
</reference>
<evidence type="ECO:0000313" key="1">
    <source>
        <dbReference type="EMBL" id="KIP52286.1"/>
    </source>
</evidence>